<dbReference type="InterPro" id="IPR036412">
    <property type="entry name" value="HAD-like_sf"/>
</dbReference>
<name>A0A0F9V364_9ZZZZ</name>
<dbReference type="NCBIfam" id="TIGR01509">
    <property type="entry name" value="HAD-SF-IA-v3"/>
    <property type="match status" value="1"/>
</dbReference>
<protein>
    <recommendedName>
        <fullName evidence="2">Beta-phosphoglucomutase</fullName>
    </recommendedName>
</protein>
<accession>A0A0F9V364</accession>
<dbReference type="Gene3D" id="3.40.50.1000">
    <property type="entry name" value="HAD superfamily/HAD-like"/>
    <property type="match status" value="1"/>
</dbReference>
<reference evidence="1" key="1">
    <citation type="journal article" date="2015" name="Nature">
        <title>Complex archaea that bridge the gap between prokaryotes and eukaryotes.</title>
        <authorList>
            <person name="Spang A."/>
            <person name="Saw J.H."/>
            <person name="Jorgensen S.L."/>
            <person name="Zaremba-Niedzwiedzka K."/>
            <person name="Martijn J."/>
            <person name="Lind A.E."/>
            <person name="van Eijk R."/>
            <person name="Schleper C."/>
            <person name="Guy L."/>
            <person name="Ettema T.J."/>
        </authorList>
    </citation>
    <scope>NUCLEOTIDE SEQUENCE</scope>
</reference>
<dbReference type="SUPFAM" id="SSF56784">
    <property type="entry name" value="HAD-like"/>
    <property type="match status" value="1"/>
</dbReference>
<sequence length="222" mass="23747">MPRQAVIFDMDGVLVDSYHAHYEAWKRLGQEHGLTMTEQQFAATFGRTSADIIDALWPGQADAADIPAWDDHKEAVYREILRERFPAMDGAAELLQALARADFALAIGSSGPPENVQLVLECLPGAESIAASVTGRDVTRGKPDPQVFLIAAQRLSVEPQYCAVVEDAPAGVQAARRAGMTAIALTGTADRATLAADAHIVVDRLCELTPETISQAILARAG</sequence>
<dbReference type="SFLD" id="SFLDG01129">
    <property type="entry name" value="C1.5:_HAD__Beta-PGM__Phosphata"/>
    <property type="match status" value="1"/>
</dbReference>
<dbReference type="PANTHER" id="PTHR43481:SF4">
    <property type="entry name" value="GLYCEROL-1-PHOSPHATE PHOSPHOHYDROLASE 1-RELATED"/>
    <property type="match status" value="1"/>
</dbReference>
<dbReference type="AlphaFoldDB" id="A0A0F9V364"/>
<dbReference type="SFLD" id="SFLDS00003">
    <property type="entry name" value="Haloacid_Dehalogenase"/>
    <property type="match status" value="1"/>
</dbReference>
<dbReference type="InterPro" id="IPR023198">
    <property type="entry name" value="PGP-like_dom2"/>
</dbReference>
<evidence type="ECO:0008006" key="2">
    <source>
        <dbReference type="Google" id="ProtNLM"/>
    </source>
</evidence>
<dbReference type="Pfam" id="PF00702">
    <property type="entry name" value="Hydrolase"/>
    <property type="match status" value="1"/>
</dbReference>
<comment type="caution">
    <text evidence="1">The sequence shown here is derived from an EMBL/GenBank/DDBJ whole genome shotgun (WGS) entry which is preliminary data.</text>
</comment>
<proteinExistence type="predicted"/>
<gene>
    <name evidence="1" type="ORF">LCGC14_0456510</name>
</gene>
<dbReference type="PANTHER" id="PTHR43481">
    <property type="entry name" value="FRUCTOSE-1-PHOSPHATE PHOSPHATASE"/>
    <property type="match status" value="1"/>
</dbReference>
<evidence type="ECO:0000313" key="1">
    <source>
        <dbReference type="EMBL" id="KKN67951.1"/>
    </source>
</evidence>
<dbReference type="InterPro" id="IPR023214">
    <property type="entry name" value="HAD_sf"/>
</dbReference>
<dbReference type="GO" id="GO:0050308">
    <property type="term" value="F:sugar-phosphatase activity"/>
    <property type="evidence" value="ECO:0007669"/>
    <property type="project" value="TreeGrafter"/>
</dbReference>
<dbReference type="SFLD" id="SFLDG01135">
    <property type="entry name" value="C1.5.6:_HAD__Beta-PGM__Phospha"/>
    <property type="match status" value="1"/>
</dbReference>
<organism evidence="1">
    <name type="scientific">marine sediment metagenome</name>
    <dbReference type="NCBI Taxonomy" id="412755"/>
    <lineage>
        <taxon>unclassified sequences</taxon>
        <taxon>metagenomes</taxon>
        <taxon>ecological metagenomes</taxon>
    </lineage>
</organism>
<dbReference type="Gene3D" id="1.10.150.240">
    <property type="entry name" value="Putative phosphatase, domain 2"/>
    <property type="match status" value="1"/>
</dbReference>
<dbReference type="PRINTS" id="PR00413">
    <property type="entry name" value="HADHALOGNASE"/>
</dbReference>
<dbReference type="InterPro" id="IPR051806">
    <property type="entry name" value="HAD-like_SPP"/>
</dbReference>
<dbReference type="InterPro" id="IPR006439">
    <property type="entry name" value="HAD-SF_hydro_IA"/>
</dbReference>
<dbReference type="EMBL" id="LAZR01000462">
    <property type="protein sequence ID" value="KKN67951.1"/>
    <property type="molecule type" value="Genomic_DNA"/>
</dbReference>